<dbReference type="AlphaFoldDB" id="A0A2G0CHN6"/>
<feature type="non-terminal residue" evidence="2">
    <location>
        <position position="242"/>
    </location>
</feature>
<gene>
    <name evidence="2" type="ORF">CGL56_00005</name>
</gene>
<protein>
    <submittedName>
        <fullName evidence="2">Uncharacterized protein</fullName>
    </submittedName>
</protein>
<name>A0A2G0CHN6_9BACT</name>
<dbReference type="EMBL" id="PDLO01000001">
    <property type="protein sequence ID" value="PHK99481.1"/>
    <property type="molecule type" value="Genomic_DNA"/>
</dbReference>
<organism evidence="2 3">
    <name type="scientific">Neolewinella marina</name>
    <dbReference type="NCBI Taxonomy" id="438751"/>
    <lineage>
        <taxon>Bacteria</taxon>
        <taxon>Pseudomonadati</taxon>
        <taxon>Bacteroidota</taxon>
        <taxon>Saprospiria</taxon>
        <taxon>Saprospirales</taxon>
        <taxon>Lewinellaceae</taxon>
        <taxon>Neolewinella</taxon>
    </lineage>
</organism>
<evidence type="ECO:0000313" key="3">
    <source>
        <dbReference type="Proteomes" id="UP000226437"/>
    </source>
</evidence>
<accession>A0A2G0CHN6</accession>
<dbReference type="OrthoDB" id="3291337at2"/>
<evidence type="ECO:0000313" key="2">
    <source>
        <dbReference type="EMBL" id="PHK99481.1"/>
    </source>
</evidence>
<proteinExistence type="predicted"/>
<feature type="region of interest" description="Disordered" evidence="1">
    <location>
        <begin position="115"/>
        <end position="134"/>
    </location>
</feature>
<keyword evidence="3" id="KW-1185">Reference proteome</keyword>
<evidence type="ECO:0000256" key="1">
    <source>
        <dbReference type="SAM" id="MobiDB-lite"/>
    </source>
</evidence>
<dbReference type="RefSeq" id="WP_143470557.1">
    <property type="nucleotide sequence ID" value="NZ_PDLO01000001.1"/>
</dbReference>
<sequence>MATLTIHPTNERLFLTDELALPWAATNLGDDNFRFRSREPIYWTAEMVAYDRQTGSLTLRIVDYCAEPEDYRPHRPVRAPVRSVTFAPLDREAFCAQLTFYRAVALPLAAPDLPTPAEECTPPPAPAESPGDRSYPLSFRVPMAELRLEDGYASGSYTDWFGTVPYRIVNPWLRKEFHPIRTYFARHLRRSTVEVTADLCFDGADEPVIRRARSPQIDRIDDKTIAVLRARTLRDLIRTEPV</sequence>
<reference evidence="2 3" key="1">
    <citation type="submission" date="2017-10" db="EMBL/GenBank/DDBJ databases">
        <title>The draft genome sequence of Lewinella marina KCTC 32374.</title>
        <authorList>
            <person name="Wang K."/>
        </authorList>
    </citation>
    <scope>NUCLEOTIDE SEQUENCE [LARGE SCALE GENOMIC DNA]</scope>
    <source>
        <strain evidence="2 3">MKG-38</strain>
    </source>
</reference>
<comment type="caution">
    <text evidence="2">The sequence shown here is derived from an EMBL/GenBank/DDBJ whole genome shotgun (WGS) entry which is preliminary data.</text>
</comment>
<dbReference type="Proteomes" id="UP000226437">
    <property type="component" value="Unassembled WGS sequence"/>
</dbReference>